<dbReference type="InterPro" id="IPR001865">
    <property type="entry name" value="Ribosomal_uS2"/>
</dbReference>
<sequence>MSKIPPVNVKDLLDAGVHFGHKTSRWNPKMAPYIYGERDEVHIIDLRQTAALMNVALNAIYETVKNDGKVLFVSTKIQASDIIAEYAEKCGQYYVNHRWLGGMLTNWKTISGSIEKLNKLEQTLENEEACIGYTKKEILDMNRKKDKLLLSLAGIRELHSKPDLIVIIDTNKEHIAISEAVRLDIPIVAVIDTNSNPDHIDYPIPGNDDAIRSIRFYCSLFADAALQGLEESMKASGVDLGSIQEHGDKNLAPKNVSKLKQAKKFSKTKNINEEANTEFEQALSDADEDKN</sequence>
<evidence type="ECO:0000313" key="8">
    <source>
        <dbReference type="Proteomes" id="UP000033661"/>
    </source>
</evidence>
<evidence type="ECO:0000313" key="7">
    <source>
        <dbReference type="EMBL" id="KJV90439.1"/>
    </source>
</evidence>
<dbReference type="GO" id="GO:0003735">
    <property type="term" value="F:structural constituent of ribosome"/>
    <property type="evidence" value="ECO:0007669"/>
    <property type="project" value="InterPro"/>
</dbReference>
<organism evidence="7 8">
    <name type="scientific">Rickettsia bellii str. RML An4</name>
    <dbReference type="NCBI Taxonomy" id="1359193"/>
    <lineage>
        <taxon>Bacteria</taxon>
        <taxon>Pseudomonadati</taxon>
        <taxon>Pseudomonadota</taxon>
        <taxon>Alphaproteobacteria</taxon>
        <taxon>Rickettsiales</taxon>
        <taxon>Rickettsiaceae</taxon>
        <taxon>Rickettsieae</taxon>
        <taxon>Rickettsia</taxon>
        <taxon>belli group</taxon>
    </lineage>
</organism>
<comment type="similarity">
    <text evidence="1 5">Belongs to the universal ribosomal protein uS2 family.</text>
</comment>
<dbReference type="PATRIC" id="fig|1359193.3.peg.1400"/>
<dbReference type="InterPro" id="IPR023591">
    <property type="entry name" value="Ribosomal_uS2_flav_dom_sf"/>
</dbReference>
<accession>A0A0F3QG64</accession>
<dbReference type="Proteomes" id="UP000033661">
    <property type="component" value="Unassembled WGS sequence"/>
</dbReference>
<evidence type="ECO:0000256" key="1">
    <source>
        <dbReference type="ARBA" id="ARBA00006242"/>
    </source>
</evidence>
<dbReference type="HAMAP" id="MF_00291_B">
    <property type="entry name" value="Ribosomal_uS2_B"/>
    <property type="match status" value="1"/>
</dbReference>
<keyword evidence="3 5" id="KW-0687">Ribonucleoprotein</keyword>
<dbReference type="InterPro" id="IPR018130">
    <property type="entry name" value="Ribosomal_uS2_CS"/>
</dbReference>
<dbReference type="RefSeq" id="WP_045799129.1">
    <property type="nucleotide sequence ID" value="NZ_LAOI01000001.1"/>
</dbReference>
<dbReference type="GO" id="GO:0006412">
    <property type="term" value="P:translation"/>
    <property type="evidence" value="ECO:0007669"/>
    <property type="project" value="UniProtKB-UniRule"/>
</dbReference>
<protein>
    <recommendedName>
        <fullName evidence="4 5">Small ribosomal subunit protein uS2</fullName>
    </recommendedName>
</protein>
<dbReference type="Gene3D" id="3.40.50.10490">
    <property type="entry name" value="Glucose-6-phosphate isomerase like protein, domain 1"/>
    <property type="match status" value="1"/>
</dbReference>
<dbReference type="CDD" id="cd01425">
    <property type="entry name" value="RPS2"/>
    <property type="match status" value="1"/>
</dbReference>
<dbReference type="NCBIfam" id="TIGR01011">
    <property type="entry name" value="rpsB_bact"/>
    <property type="match status" value="1"/>
</dbReference>
<dbReference type="AlphaFoldDB" id="A0A0F3QG64"/>
<keyword evidence="8" id="KW-1185">Reference proteome</keyword>
<gene>
    <name evidence="5 7" type="primary">rpsB</name>
    <name evidence="7" type="ORF">RBEAN4_1443</name>
</gene>
<dbReference type="SUPFAM" id="SSF52313">
    <property type="entry name" value="Ribosomal protein S2"/>
    <property type="match status" value="1"/>
</dbReference>
<dbReference type="InterPro" id="IPR005706">
    <property type="entry name" value="Ribosomal_uS2_bac/mit/plastid"/>
</dbReference>
<dbReference type="PROSITE" id="PS00962">
    <property type="entry name" value="RIBOSOMAL_S2_1"/>
    <property type="match status" value="1"/>
</dbReference>
<dbReference type="GO" id="GO:0022627">
    <property type="term" value="C:cytosolic small ribosomal subunit"/>
    <property type="evidence" value="ECO:0007669"/>
    <property type="project" value="TreeGrafter"/>
</dbReference>
<evidence type="ECO:0000256" key="5">
    <source>
        <dbReference type="HAMAP-Rule" id="MF_00291"/>
    </source>
</evidence>
<dbReference type="EMBL" id="LAOI01000001">
    <property type="protein sequence ID" value="KJV90439.1"/>
    <property type="molecule type" value="Genomic_DNA"/>
</dbReference>
<reference evidence="7 8" key="1">
    <citation type="submission" date="2015-02" db="EMBL/GenBank/DDBJ databases">
        <title>Genome Sequencing of Rickettsiales.</title>
        <authorList>
            <person name="Daugherty S.C."/>
            <person name="Su Q."/>
            <person name="Abolude K."/>
            <person name="Beier-Sexton M."/>
            <person name="Carlyon J.A."/>
            <person name="Carter R."/>
            <person name="Day N.P."/>
            <person name="Dumler S.J."/>
            <person name="Dyachenko V."/>
            <person name="Godinez A."/>
            <person name="Kurtti T.J."/>
            <person name="Lichay M."/>
            <person name="Mullins K.E."/>
            <person name="Ott S."/>
            <person name="Pappas-Brown V."/>
            <person name="Paris D.H."/>
            <person name="Patel P."/>
            <person name="Richards A.L."/>
            <person name="Sadzewicz L."/>
            <person name="Sears K."/>
            <person name="Seidman D."/>
            <person name="Sengamalay N."/>
            <person name="Stenos J."/>
            <person name="Tallon L.J."/>
            <person name="Vincent G."/>
            <person name="Fraser C.M."/>
            <person name="Munderloh U."/>
            <person name="Dunning-Hotopp J.C."/>
        </authorList>
    </citation>
    <scope>NUCLEOTIDE SEQUENCE [LARGE SCALE GENOMIC DNA]</scope>
    <source>
        <strain evidence="7 8">RML An4</strain>
    </source>
</reference>
<comment type="caution">
    <text evidence="7">The sequence shown here is derived from an EMBL/GenBank/DDBJ whole genome shotgun (WGS) entry which is preliminary data.</text>
</comment>
<evidence type="ECO:0000256" key="4">
    <source>
        <dbReference type="ARBA" id="ARBA00035256"/>
    </source>
</evidence>
<feature type="region of interest" description="Disordered" evidence="6">
    <location>
        <begin position="271"/>
        <end position="291"/>
    </location>
</feature>
<name>A0A0F3QG64_RICBE</name>
<dbReference type="PANTHER" id="PTHR12534">
    <property type="entry name" value="30S RIBOSOMAL PROTEIN S2 PROKARYOTIC AND ORGANELLAR"/>
    <property type="match status" value="1"/>
</dbReference>
<dbReference type="PRINTS" id="PR00395">
    <property type="entry name" value="RIBOSOMALS2"/>
</dbReference>
<keyword evidence="2 5" id="KW-0689">Ribosomal protein</keyword>
<evidence type="ECO:0000256" key="2">
    <source>
        <dbReference type="ARBA" id="ARBA00022980"/>
    </source>
</evidence>
<dbReference type="Gene3D" id="1.10.287.610">
    <property type="entry name" value="Helix hairpin bin"/>
    <property type="match status" value="1"/>
</dbReference>
<dbReference type="Pfam" id="PF00318">
    <property type="entry name" value="Ribosomal_S2"/>
    <property type="match status" value="1"/>
</dbReference>
<evidence type="ECO:0000256" key="3">
    <source>
        <dbReference type="ARBA" id="ARBA00023274"/>
    </source>
</evidence>
<evidence type="ECO:0000256" key="6">
    <source>
        <dbReference type="SAM" id="MobiDB-lite"/>
    </source>
</evidence>
<dbReference type="PANTHER" id="PTHR12534:SF0">
    <property type="entry name" value="SMALL RIBOSOMAL SUBUNIT PROTEIN US2M"/>
    <property type="match status" value="1"/>
</dbReference>
<proteinExistence type="inferred from homology"/>